<keyword evidence="2" id="KW-1133">Transmembrane helix</keyword>
<evidence type="ECO:0000313" key="5">
    <source>
        <dbReference type="Proteomes" id="UP000730482"/>
    </source>
</evidence>
<gene>
    <name evidence="4" type="ORF">KGQ19_14805</name>
</gene>
<feature type="compositionally biased region" description="Low complexity" evidence="1">
    <location>
        <begin position="217"/>
        <end position="241"/>
    </location>
</feature>
<accession>A0ABS5KQ19</accession>
<evidence type="ECO:0000259" key="3">
    <source>
        <dbReference type="Pfam" id="PF20611"/>
    </source>
</evidence>
<dbReference type="RefSeq" id="WP_212009710.1">
    <property type="nucleotide sequence ID" value="NZ_JAAFYZ010000042.1"/>
</dbReference>
<evidence type="ECO:0000256" key="2">
    <source>
        <dbReference type="SAM" id="Phobius"/>
    </source>
</evidence>
<feature type="region of interest" description="Disordered" evidence="1">
    <location>
        <begin position="183"/>
        <end position="280"/>
    </location>
</feature>
<organism evidence="4 5">
    <name type="scientific">Catenulispora pinistramenti</name>
    <dbReference type="NCBI Taxonomy" id="2705254"/>
    <lineage>
        <taxon>Bacteria</taxon>
        <taxon>Bacillati</taxon>
        <taxon>Actinomycetota</taxon>
        <taxon>Actinomycetes</taxon>
        <taxon>Catenulisporales</taxon>
        <taxon>Catenulisporaceae</taxon>
        <taxon>Catenulispora</taxon>
    </lineage>
</organism>
<feature type="compositionally biased region" description="Low complexity" evidence="1">
    <location>
        <begin position="249"/>
        <end position="275"/>
    </location>
</feature>
<keyword evidence="2" id="KW-0812">Transmembrane</keyword>
<protein>
    <recommendedName>
        <fullName evidence="3">DUF6801 domain-containing protein</fullName>
    </recommendedName>
</protein>
<evidence type="ECO:0000256" key="1">
    <source>
        <dbReference type="SAM" id="MobiDB-lite"/>
    </source>
</evidence>
<keyword evidence="5" id="KW-1185">Reference proteome</keyword>
<feature type="compositionally biased region" description="Pro residues" evidence="1">
    <location>
        <begin position="186"/>
        <end position="195"/>
    </location>
</feature>
<dbReference type="EMBL" id="JAAFYZ010000042">
    <property type="protein sequence ID" value="MBS2548135.1"/>
    <property type="molecule type" value="Genomic_DNA"/>
</dbReference>
<reference evidence="4 5" key="1">
    <citation type="submission" date="2020-02" db="EMBL/GenBank/DDBJ databases">
        <title>Acidophilic actinobacteria isolated from forest soil.</title>
        <authorList>
            <person name="Golinska P."/>
        </authorList>
    </citation>
    <scope>NUCLEOTIDE SEQUENCE [LARGE SCALE GENOMIC DNA]</scope>
    <source>
        <strain evidence="4 5">NL8</strain>
    </source>
</reference>
<keyword evidence="2" id="KW-0472">Membrane</keyword>
<feature type="transmembrane region" description="Helical" evidence="2">
    <location>
        <begin position="309"/>
        <end position="328"/>
    </location>
</feature>
<comment type="caution">
    <text evidence="4">The sequence shown here is derived from an EMBL/GenBank/DDBJ whole genome shotgun (WGS) entry which is preliminary data.</text>
</comment>
<proteinExistence type="predicted"/>
<evidence type="ECO:0000313" key="4">
    <source>
        <dbReference type="EMBL" id="MBS2548135.1"/>
    </source>
</evidence>
<dbReference type="InterPro" id="IPR046542">
    <property type="entry name" value="DUF6801"/>
</dbReference>
<feature type="domain" description="DUF6801" evidence="3">
    <location>
        <begin position="25"/>
        <end position="179"/>
    </location>
</feature>
<dbReference type="Proteomes" id="UP000730482">
    <property type="component" value="Unassembled WGS sequence"/>
</dbReference>
<name>A0ABS5KQ19_9ACTN</name>
<dbReference type="Pfam" id="PF20611">
    <property type="entry name" value="DUF6801"/>
    <property type="match status" value="1"/>
</dbReference>
<sequence>MALPMLLGLWAPEPSAAYSPAVQLDYTCTFPFLQPQNMAATVEWDSLPSLPVHTLTPVLAVDVQAGVGETIPQDFGMIGVASLDGTADVAGAVLPPQGGSVPEPVTLTIPRTPVPASGALTVPAHGSTPRVGFDQPGTARITVGAVTLHLHGYRSDGSELPALPDVPCQLNPAQSDVLATLQVTPAPQPPTPPTSRPSTTGGHGGPTSHPPTPPRSTPAGSGPSSASAPATTPVSVSAPASRTTGSIGSGPASTPAGVAAPSASSPAGTSISTSADAVAAGPPSAIGGTAASSEPAADATHAAGSGSAGWLWGVLAAVVLLAVGATGYGRLRWSRRRRDG</sequence>